<evidence type="ECO:0000313" key="3">
    <source>
        <dbReference type="Proteomes" id="UP000198508"/>
    </source>
</evidence>
<evidence type="ECO:0000313" key="2">
    <source>
        <dbReference type="EMBL" id="SET49362.1"/>
    </source>
</evidence>
<dbReference type="PANTHER" id="PTHR11614">
    <property type="entry name" value="PHOSPHOLIPASE-RELATED"/>
    <property type="match status" value="1"/>
</dbReference>
<organism evidence="2 3">
    <name type="scientific">Enterocloster lavalensis</name>
    <dbReference type="NCBI Taxonomy" id="460384"/>
    <lineage>
        <taxon>Bacteria</taxon>
        <taxon>Bacillati</taxon>
        <taxon>Bacillota</taxon>
        <taxon>Clostridia</taxon>
        <taxon>Lachnospirales</taxon>
        <taxon>Lachnospiraceae</taxon>
        <taxon>Enterocloster</taxon>
    </lineage>
</organism>
<dbReference type="InterPro" id="IPR051044">
    <property type="entry name" value="MAG_DAG_Lipase"/>
</dbReference>
<accession>A0A1I0EW44</accession>
<dbReference type="RefSeq" id="WP_092362486.1">
    <property type="nucleotide sequence ID" value="NZ_CABJCG010000002.1"/>
</dbReference>
<name>A0A1I0EW44_9FIRM</name>
<keyword evidence="3" id="KW-1185">Reference proteome</keyword>
<dbReference type="InterPro" id="IPR022742">
    <property type="entry name" value="Hydrolase_4"/>
</dbReference>
<dbReference type="Proteomes" id="UP000198508">
    <property type="component" value="Unassembled WGS sequence"/>
</dbReference>
<dbReference type="SUPFAM" id="SSF53474">
    <property type="entry name" value="alpha/beta-Hydrolases"/>
    <property type="match status" value="1"/>
</dbReference>
<dbReference type="Gene3D" id="3.40.50.1820">
    <property type="entry name" value="alpha/beta hydrolase"/>
    <property type="match status" value="1"/>
</dbReference>
<dbReference type="EMBL" id="FOIM01000007">
    <property type="protein sequence ID" value="SET49362.1"/>
    <property type="molecule type" value="Genomic_DNA"/>
</dbReference>
<dbReference type="InterPro" id="IPR029058">
    <property type="entry name" value="AB_hydrolase_fold"/>
</dbReference>
<dbReference type="Pfam" id="PF12146">
    <property type="entry name" value="Hydrolase_4"/>
    <property type="match status" value="1"/>
</dbReference>
<sequence>MAETMISSFDGTKLYLNRETEAGNRAIAVIVHGLCEHQGRYDYMAKCLHESGIGTYRFDHRGHGRSEGEDTYYGDFNEMLDDVNVVVDMAIANHPDLPVFLIGHSMGGFAVSLYGVKYPDKRLRGIVTSGALTHDFANLITGVPAGQDPHGKLPNELGGGVCSVAEVVDWYGKDPNNRKTFTFGLCYAIVEGLNWFSPKKQDFKYPVLMLHGEKDGLVSVRDTYEFFASASSADRQMKIYGNLFHEIFNEYCRDEVIGNVIGWIINRI</sequence>
<gene>
    <name evidence="2" type="ORF">SAMN05216313_10761</name>
</gene>
<dbReference type="GeneID" id="93280491"/>
<reference evidence="3" key="1">
    <citation type="submission" date="2016-10" db="EMBL/GenBank/DDBJ databases">
        <authorList>
            <person name="Varghese N."/>
            <person name="Submissions S."/>
        </authorList>
    </citation>
    <scope>NUCLEOTIDE SEQUENCE [LARGE SCALE GENOMIC DNA]</scope>
    <source>
        <strain evidence="3">NLAE-zl-G277</strain>
    </source>
</reference>
<feature type="domain" description="Serine aminopeptidase S33" evidence="1">
    <location>
        <begin position="24"/>
        <end position="250"/>
    </location>
</feature>
<proteinExistence type="predicted"/>
<dbReference type="AlphaFoldDB" id="A0A1I0EW44"/>
<dbReference type="STRING" id="460384.SAMN05216313_10761"/>
<evidence type="ECO:0000259" key="1">
    <source>
        <dbReference type="Pfam" id="PF12146"/>
    </source>
</evidence>
<protein>
    <submittedName>
        <fullName evidence="2">Lysophospholipase</fullName>
    </submittedName>
</protein>